<keyword evidence="3" id="KW-1185">Reference proteome</keyword>
<evidence type="ECO:0000313" key="3">
    <source>
        <dbReference type="Proteomes" id="UP000271974"/>
    </source>
</evidence>
<dbReference type="EMBL" id="RQTK01000113">
    <property type="protein sequence ID" value="RUS87365.1"/>
    <property type="molecule type" value="Genomic_DNA"/>
</dbReference>
<reference evidence="2 3" key="1">
    <citation type="submission" date="2019-01" db="EMBL/GenBank/DDBJ databases">
        <title>A draft genome assembly of the solar-powered sea slug Elysia chlorotica.</title>
        <authorList>
            <person name="Cai H."/>
            <person name="Li Q."/>
            <person name="Fang X."/>
            <person name="Li J."/>
            <person name="Curtis N.E."/>
            <person name="Altenburger A."/>
            <person name="Shibata T."/>
            <person name="Feng M."/>
            <person name="Maeda T."/>
            <person name="Schwartz J.A."/>
            <person name="Shigenobu S."/>
            <person name="Lundholm N."/>
            <person name="Nishiyama T."/>
            <person name="Yang H."/>
            <person name="Hasebe M."/>
            <person name="Li S."/>
            <person name="Pierce S.K."/>
            <person name="Wang J."/>
        </authorList>
    </citation>
    <scope>NUCLEOTIDE SEQUENCE [LARGE SCALE GENOMIC DNA]</scope>
    <source>
        <strain evidence="2">EC2010</strain>
        <tissue evidence="2">Whole organism of an adult</tissue>
    </source>
</reference>
<comment type="caution">
    <text evidence="2">The sequence shown here is derived from an EMBL/GenBank/DDBJ whole genome shotgun (WGS) entry which is preliminary data.</text>
</comment>
<evidence type="ECO:0000256" key="1">
    <source>
        <dbReference type="SAM" id="Phobius"/>
    </source>
</evidence>
<gene>
    <name evidence="2" type="ORF">EGW08_004907</name>
</gene>
<keyword evidence="1" id="KW-0812">Transmembrane</keyword>
<dbReference type="AlphaFoldDB" id="A0A433U0Q5"/>
<sequence length="131" mass="15492">MKENVSNNYYGTDWINALESLASLLFSLFFIFSHYLCLSVCILLNPYCFFQEFVAIILCWFIWIFNEPFLCLLICEIFSCSFYSEVFYVYYSSSNEVPDSNIPNLCCRFHFLSQFSPGQQCLCNKPCSFWH</sequence>
<feature type="transmembrane region" description="Helical" evidence="1">
    <location>
        <begin position="53"/>
        <end position="75"/>
    </location>
</feature>
<keyword evidence="1" id="KW-0472">Membrane</keyword>
<name>A0A433U0Q5_ELYCH</name>
<accession>A0A433U0Q5</accession>
<proteinExistence type="predicted"/>
<protein>
    <submittedName>
        <fullName evidence="2">Uncharacterized protein</fullName>
    </submittedName>
</protein>
<keyword evidence="1" id="KW-1133">Transmembrane helix</keyword>
<feature type="transmembrane region" description="Helical" evidence="1">
    <location>
        <begin position="21"/>
        <end position="47"/>
    </location>
</feature>
<dbReference type="Proteomes" id="UP000271974">
    <property type="component" value="Unassembled WGS sequence"/>
</dbReference>
<evidence type="ECO:0000313" key="2">
    <source>
        <dbReference type="EMBL" id="RUS87365.1"/>
    </source>
</evidence>
<organism evidence="2 3">
    <name type="scientific">Elysia chlorotica</name>
    <name type="common">Eastern emerald elysia</name>
    <name type="synonym">Sea slug</name>
    <dbReference type="NCBI Taxonomy" id="188477"/>
    <lineage>
        <taxon>Eukaryota</taxon>
        <taxon>Metazoa</taxon>
        <taxon>Spiralia</taxon>
        <taxon>Lophotrochozoa</taxon>
        <taxon>Mollusca</taxon>
        <taxon>Gastropoda</taxon>
        <taxon>Heterobranchia</taxon>
        <taxon>Euthyneura</taxon>
        <taxon>Panpulmonata</taxon>
        <taxon>Sacoglossa</taxon>
        <taxon>Placobranchoidea</taxon>
        <taxon>Plakobranchidae</taxon>
        <taxon>Elysia</taxon>
    </lineage>
</organism>